<dbReference type="GO" id="GO:0016301">
    <property type="term" value="F:kinase activity"/>
    <property type="evidence" value="ECO:0007669"/>
    <property type="project" value="UniProtKB-KW"/>
</dbReference>
<dbReference type="Proteomes" id="UP001596296">
    <property type="component" value="Unassembled WGS sequence"/>
</dbReference>
<dbReference type="InterPro" id="IPR016064">
    <property type="entry name" value="NAD/diacylglycerol_kinase_sf"/>
</dbReference>
<evidence type="ECO:0000313" key="2">
    <source>
        <dbReference type="Proteomes" id="UP001596296"/>
    </source>
</evidence>
<comment type="caution">
    <text evidence="1">The sequence shown here is derived from an EMBL/GenBank/DDBJ whole genome shotgun (WGS) entry which is preliminary data.</text>
</comment>
<keyword evidence="2" id="KW-1185">Reference proteome</keyword>
<dbReference type="InterPro" id="IPR017437">
    <property type="entry name" value="ATP-NAD_kinase_PpnK-typ_C"/>
</dbReference>
<dbReference type="PANTHER" id="PTHR20275:SF43">
    <property type="entry name" value="BIFUNCTIONAL NADP PHOSPHATASE_NAD KINASE"/>
    <property type="match status" value="1"/>
</dbReference>
<keyword evidence="1" id="KW-0418">Kinase</keyword>
<dbReference type="AlphaFoldDB" id="A0ABD5UNE4"/>
<name>A0ABD5UNE4_9EURY</name>
<accession>A0ABD5UNE4</accession>
<dbReference type="SUPFAM" id="SSF111331">
    <property type="entry name" value="NAD kinase/diacylglycerol kinase-like"/>
    <property type="match status" value="1"/>
</dbReference>
<dbReference type="PANTHER" id="PTHR20275">
    <property type="entry name" value="NAD KINASE"/>
    <property type="match status" value="1"/>
</dbReference>
<keyword evidence="1" id="KW-0808">Transferase</keyword>
<dbReference type="EMBL" id="JBHSXL010000001">
    <property type="protein sequence ID" value="MFC6891035.1"/>
    <property type="molecule type" value="Genomic_DNA"/>
</dbReference>
<evidence type="ECO:0000313" key="1">
    <source>
        <dbReference type="EMBL" id="MFC6891035.1"/>
    </source>
</evidence>
<dbReference type="Gene3D" id="2.60.200.30">
    <property type="entry name" value="Probable inorganic polyphosphate/atp-NAD kinase, domain 2"/>
    <property type="match status" value="1"/>
</dbReference>
<organism evidence="1 2">
    <name type="scientific">Halopenitus salinus</name>
    <dbReference type="NCBI Taxonomy" id="1198295"/>
    <lineage>
        <taxon>Archaea</taxon>
        <taxon>Methanobacteriati</taxon>
        <taxon>Methanobacteriota</taxon>
        <taxon>Stenosarchaea group</taxon>
        <taxon>Halobacteria</taxon>
        <taxon>Halobacteriales</taxon>
        <taxon>Haloferacaceae</taxon>
        <taxon>Halopenitus</taxon>
    </lineage>
</organism>
<dbReference type="Pfam" id="PF20143">
    <property type="entry name" value="NAD_kinase_C"/>
    <property type="match status" value="1"/>
</dbReference>
<dbReference type="RefSeq" id="WP_379738650.1">
    <property type="nucleotide sequence ID" value="NZ_JBHSVN010000001.1"/>
</dbReference>
<protein>
    <submittedName>
        <fullName evidence="1">NAD(+)/NADH kinase</fullName>
    </submittedName>
</protein>
<sequence>MAGSRTRVAIVGGDRAVAAVDLEAIASEAGASRGDAPAAIAIERVDPERADVVLAVGERGLVEAARKAPEAPIVAVELDEDPSDGQHDPQSVGFPDGGSRYAVDIEGIADALDRIADGEGHAGLSTVEHPLLAVSVDGEPVDSALFDVTLVTSEPARISEYGVRSDGEDHGTFRADAVTVATPIGSTGYARRAGGPVSSPGTGLVVVPIAPFSTRTDTWVLRSPVTLSVERDEEPVSLVIDDEERRRVETDEPVSIVVDDQVRIVVPAPADSEAGLEKL</sequence>
<proteinExistence type="predicted"/>
<reference evidence="1 2" key="1">
    <citation type="journal article" date="2019" name="Int. J. Syst. Evol. Microbiol.">
        <title>The Global Catalogue of Microorganisms (GCM) 10K type strain sequencing project: providing services to taxonomists for standard genome sequencing and annotation.</title>
        <authorList>
            <consortium name="The Broad Institute Genomics Platform"/>
            <consortium name="The Broad Institute Genome Sequencing Center for Infectious Disease"/>
            <person name="Wu L."/>
            <person name="Ma J."/>
        </authorList>
    </citation>
    <scope>NUCLEOTIDE SEQUENCE [LARGE SCALE GENOMIC DNA]</scope>
    <source>
        <strain evidence="1 2">SKJ47</strain>
    </source>
</reference>
<gene>
    <name evidence="1" type="ORF">ACFQE9_00090</name>
</gene>